<proteinExistence type="predicted"/>
<gene>
    <name evidence="1" type="ORF">BAY60_18335</name>
</gene>
<dbReference type="AlphaFoldDB" id="A0A2V4B2I8"/>
<reference evidence="1 2" key="1">
    <citation type="submission" date="2016-07" db="EMBL/GenBank/DDBJ databases">
        <title>Draft genome sequence of Prauserella muralis DSM 45305, isolated from a mould-covered wall in an indoor environment.</title>
        <authorList>
            <person name="Ruckert C."/>
            <person name="Albersmeier A."/>
            <person name="Jiang C.-L."/>
            <person name="Jiang Y."/>
            <person name="Kalinowski J."/>
            <person name="Schneider O."/>
            <person name="Winkler A."/>
            <person name="Zotchev S.B."/>
        </authorList>
    </citation>
    <scope>NUCLEOTIDE SEQUENCE [LARGE SCALE GENOMIC DNA]</scope>
    <source>
        <strain evidence="1 2">DSM 45305</strain>
    </source>
</reference>
<protein>
    <submittedName>
        <fullName evidence="1">Uncharacterized protein</fullName>
    </submittedName>
</protein>
<keyword evidence="2" id="KW-1185">Reference proteome</keyword>
<evidence type="ECO:0000313" key="2">
    <source>
        <dbReference type="Proteomes" id="UP000249915"/>
    </source>
</evidence>
<comment type="caution">
    <text evidence="1">The sequence shown here is derived from an EMBL/GenBank/DDBJ whole genome shotgun (WGS) entry which is preliminary data.</text>
</comment>
<name>A0A2V4B2I8_9PSEU</name>
<sequence>MSASASSDASRIATIMLADGVDDPDGLIPVVAGELFEWAWLAAELADWLDQAGPATRAEFTRHFDHLRSPGKVAVFLAQISERIAALLDGDRGQP</sequence>
<dbReference type="RefSeq" id="WP_170160456.1">
    <property type="nucleotide sequence ID" value="NZ_MASW01000002.1"/>
</dbReference>
<accession>A0A2V4B2I8</accession>
<organism evidence="1 2">
    <name type="scientific">Prauserella muralis</name>
    <dbReference type="NCBI Taxonomy" id="588067"/>
    <lineage>
        <taxon>Bacteria</taxon>
        <taxon>Bacillati</taxon>
        <taxon>Actinomycetota</taxon>
        <taxon>Actinomycetes</taxon>
        <taxon>Pseudonocardiales</taxon>
        <taxon>Pseudonocardiaceae</taxon>
        <taxon>Prauserella</taxon>
    </lineage>
</organism>
<dbReference type="EMBL" id="MASW01000002">
    <property type="protein sequence ID" value="PXY28491.1"/>
    <property type="molecule type" value="Genomic_DNA"/>
</dbReference>
<evidence type="ECO:0000313" key="1">
    <source>
        <dbReference type="EMBL" id="PXY28491.1"/>
    </source>
</evidence>
<dbReference type="Proteomes" id="UP000249915">
    <property type="component" value="Unassembled WGS sequence"/>
</dbReference>